<dbReference type="GO" id="GO:0005221">
    <property type="term" value="F:intracellularly cyclic nucleotide-activated monoatomic cation channel activity"/>
    <property type="evidence" value="ECO:0007669"/>
    <property type="project" value="InterPro"/>
</dbReference>
<dbReference type="InterPro" id="IPR000595">
    <property type="entry name" value="cNMP-bd_dom"/>
</dbReference>
<reference evidence="12 13" key="1">
    <citation type="journal article" date="2019" name="Sci. Rep.">
        <title>Comparative genomics of chytrid fungi reveal insights into the obligate biotrophic and pathogenic lifestyle of Synchytrium endobioticum.</title>
        <authorList>
            <person name="van de Vossenberg B.T.L.H."/>
            <person name="Warris S."/>
            <person name="Nguyen H.D.T."/>
            <person name="van Gent-Pelzer M.P.E."/>
            <person name="Joly D.L."/>
            <person name="van de Geest H.C."/>
            <person name="Bonants P.J.M."/>
            <person name="Smith D.S."/>
            <person name="Levesque C.A."/>
            <person name="van der Lee T.A.J."/>
        </authorList>
    </citation>
    <scope>NUCLEOTIDE SEQUENCE [LARGE SCALE GENOMIC DNA]</scope>
    <source>
        <strain evidence="12 13">CBS 809.83</strain>
    </source>
</reference>
<dbReference type="PROSITE" id="PS50042">
    <property type="entry name" value="CNMP_BINDING_3"/>
    <property type="match status" value="1"/>
</dbReference>
<feature type="compositionally biased region" description="Low complexity" evidence="9">
    <location>
        <begin position="676"/>
        <end position="690"/>
    </location>
</feature>
<feature type="region of interest" description="Disordered" evidence="9">
    <location>
        <begin position="502"/>
        <end position="523"/>
    </location>
</feature>
<gene>
    <name evidence="12" type="ORF">PhCBS80983_g05374</name>
</gene>
<feature type="region of interest" description="Disordered" evidence="9">
    <location>
        <begin position="626"/>
        <end position="726"/>
    </location>
</feature>
<dbReference type="Gene3D" id="1.10.287.630">
    <property type="entry name" value="Helix hairpin bin"/>
    <property type="match status" value="1"/>
</dbReference>
<keyword evidence="4 10" id="KW-1133">Transmembrane helix</keyword>
<dbReference type="InterPro" id="IPR050866">
    <property type="entry name" value="CNG_cation_channel"/>
</dbReference>
<evidence type="ECO:0000259" key="11">
    <source>
        <dbReference type="PROSITE" id="PS50042"/>
    </source>
</evidence>
<keyword evidence="8" id="KW-0407">Ion channel</keyword>
<dbReference type="STRING" id="109895.A0A507DV70"/>
<dbReference type="FunFam" id="1.10.287.630:FF:000001">
    <property type="entry name" value="Cyclic nucleotide-gated channel alpha 3"/>
    <property type="match status" value="1"/>
</dbReference>
<dbReference type="Proteomes" id="UP000318582">
    <property type="component" value="Unassembled WGS sequence"/>
</dbReference>
<evidence type="ECO:0000256" key="5">
    <source>
        <dbReference type="ARBA" id="ARBA00023065"/>
    </source>
</evidence>
<evidence type="ECO:0000256" key="6">
    <source>
        <dbReference type="ARBA" id="ARBA00023136"/>
    </source>
</evidence>
<keyword evidence="7" id="KW-1071">Ligand-gated ion channel</keyword>
<dbReference type="Pfam" id="PF00027">
    <property type="entry name" value="cNMP_binding"/>
    <property type="match status" value="1"/>
</dbReference>
<feature type="compositionally biased region" description="Polar residues" evidence="9">
    <location>
        <begin position="632"/>
        <end position="652"/>
    </location>
</feature>
<dbReference type="SUPFAM" id="SSF51206">
    <property type="entry name" value="cAMP-binding domain-like"/>
    <property type="match status" value="1"/>
</dbReference>
<sequence length="726" mass="81165">MDTITRRFKKAPPEAADGKVVVKKPSLFPPRNGDTFWEQLTKFYVIPEGRFMRTWDEVMVIITIVNAILVPFMAAFQYHSIGAWIVSYIIDIMYLVDMYIKFHLAYLVGGFWVVFPKEMLMHYLKSWDFTFDCLINFPVDIVAFGWLGKNRAQTKLSLIRLWKILRTGRIIIYFQRQEKKLHASFRIQVMKFVSYAIVLTHGISCIWFANACNGIIEWPMNISGQCAADSWVMMSRDLNIYNLSLGQLYISSLYWAIISMTTLGYGDIRPNNTSERIFSMFTALCGILFYGYINGTIASTLSNMDSRRVAYQQRLDAVKQYMTDRKMDPDMKERVLTYYDYVWERNRGIDVRGLFGDMPATFKQEVALSLNNQIIDNAIIFKECSIGFRRMIAIDMKLFLFTANEYVVHRGDLGLEMYFITQGRIDVYATDDLRRPTASLIEGAYFGEFCVVLGNRHEYSARAVCNTDIYVFAKEDLERAFQAYPDDRLVVHAATQKRYQQQVAARKSRGGGGGGGGTTRGKMGTEIDDLEEEFGTKGSVLKGDLPVHLAGDNSVSIRAIQNVDVAAMGRPATTGGEDPDLEGAGDLGEPTRKISTKRRMSNTGSGYMILDKTMATALSQSSLSPARKAANARSQTNLSVAKRSAVQSTQELSPGEGEPQPQQAASGSQEMQSTPGGAAWGSIASGAAAARQSQVRNNTRGSGPLLDTMPSGDFDAPRSNDPMSDV</sequence>
<dbReference type="GO" id="GO:0016020">
    <property type="term" value="C:membrane"/>
    <property type="evidence" value="ECO:0007669"/>
    <property type="project" value="UniProtKB-SubCell"/>
</dbReference>
<name>A0A507DV70_9FUNG</name>
<feature type="transmembrane region" description="Helical" evidence="10">
    <location>
        <begin position="98"/>
        <end position="115"/>
    </location>
</feature>
<evidence type="ECO:0000256" key="3">
    <source>
        <dbReference type="ARBA" id="ARBA00022692"/>
    </source>
</evidence>
<feature type="transmembrane region" description="Helical" evidence="10">
    <location>
        <begin position="240"/>
        <end position="265"/>
    </location>
</feature>
<organism evidence="12 13">
    <name type="scientific">Powellomyces hirtus</name>
    <dbReference type="NCBI Taxonomy" id="109895"/>
    <lineage>
        <taxon>Eukaryota</taxon>
        <taxon>Fungi</taxon>
        <taxon>Fungi incertae sedis</taxon>
        <taxon>Chytridiomycota</taxon>
        <taxon>Chytridiomycota incertae sedis</taxon>
        <taxon>Chytridiomycetes</taxon>
        <taxon>Spizellomycetales</taxon>
        <taxon>Powellomycetaceae</taxon>
        <taxon>Powellomyces</taxon>
    </lineage>
</organism>
<dbReference type="Gene3D" id="1.10.287.70">
    <property type="match status" value="1"/>
</dbReference>
<keyword evidence="6 10" id="KW-0472">Membrane</keyword>
<dbReference type="GO" id="GO:0044877">
    <property type="term" value="F:protein-containing complex binding"/>
    <property type="evidence" value="ECO:0007669"/>
    <property type="project" value="TreeGrafter"/>
</dbReference>
<dbReference type="GO" id="GO:0005249">
    <property type="term" value="F:voltage-gated potassium channel activity"/>
    <property type="evidence" value="ECO:0007669"/>
    <property type="project" value="InterPro"/>
</dbReference>
<dbReference type="EMBL" id="QEAQ01000113">
    <property type="protein sequence ID" value="TPX55371.1"/>
    <property type="molecule type" value="Genomic_DNA"/>
</dbReference>
<feature type="transmembrane region" description="Helical" evidence="10">
    <location>
        <begin position="58"/>
        <end position="78"/>
    </location>
</feature>
<keyword evidence="2" id="KW-0813">Transport</keyword>
<dbReference type="PANTHER" id="PTHR45638">
    <property type="entry name" value="CYCLIC NUCLEOTIDE-GATED CATION CHANNEL SUBUNIT A"/>
    <property type="match status" value="1"/>
</dbReference>
<feature type="compositionally biased region" description="Gly residues" evidence="9">
    <location>
        <begin position="510"/>
        <end position="519"/>
    </location>
</feature>
<evidence type="ECO:0000256" key="4">
    <source>
        <dbReference type="ARBA" id="ARBA00022989"/>
    </source>
</evidence>
<feature type="region of interest" description="Disordered" evidence="9">
    <location>
        <begin position="569"/>
        <end position="600"/>
    </location>
</feature>
<dbReference type="Pfam" id="PF00520">
    <property type="entry name" value="Ion_trans"/>
    <property type="match status" value="1"/>
</dbReference>
<feature type="compositionally biased region" description="Polar residues" evidence="9">
    <location>
        <begin position="691"/>
        <end position="701"/>
    </location>
</feature>
<dbReference type="Gene3D" id="2.60.120.10">
    <property type="entry name" value="Jelly Rolls"/>
    <property type="match status" value="1"/>
</dbReference>
<evidence type="ECO:0000256" key="2">
    <source>
        <dbReference type="ARBA" id="ARBA00022448"/>
    </source>
</evidence>
<feature type="domain" description="Cyclic nucleotide-binding" evidence="11">
    <location>
        <begin position="380"/>
        <end position="479"/>
    </location>
</feature>
<dbReference type="PRINTS" id="PR01463">
    <property type="entry name" value="EAGCHANLFMLY"/>
</dbReference>
<feature type="compositionally biased region" description="Polar residues" evidence="9">
    <location>
        <begin position="660"/>
        <end position="675"/>
    </location>
</feature>
<comment type="subcellular location">
    <subcellularLocation>
        <location evidence="1">Membrane</location>
        <topology evidence="1">Multi-pass membrane protein</topology>
    </subcellularLocation>
</comment>
<dbReference type="InterPro" id="IPR014710">
    <property type="entry name" value="RmlC-like_jellyroll"/>
</dbReference>
<evidence type="ECO:0000313" key="13">
    <source>
        <dbReference type="Proteomes" id="UP000318582"/>
    </source>
</evidence>
<evidence type="ECO:0000256" key="10">
    <source>
        <dbReference type="SAM" id="Phobius"/>
    </source>
</evidence>
<dbReference type="InterPro" id="IPR005821">
    <property type="entry name" value="Ion_trans_dom"/>
</dbReference>
<keyword evidence="3 10" id="KW-0812">Transmembrane</keyword>
<dbReference type="CDD" id="cd00038">
    <property type="entry name" value="CAP_ED"/>
    <property type="match status" value="1"/>
</dbReference>
<evidence type="ECO:0000256" key="8">
    <source>
        <dbReference type="ARBA" id="ARBA00023303"/>
    </source>
</evidence>
<keyword evidence="13" id="KW-1185">Reference proteome</keyword>
<protein>
    <recommendedName>
        <fullName evidence="11">Cyclic nucleotide-binding domain-containing protein</fullName>
    </recommendedName>
</protein>
<feature type="transmembrane region" description="Helical" evidence="10">
    <location>
        <begin position="277"/>
        <end position="293"/>
    </location>
</feature>
<dbReference type="InterPro" id="IPR003938">
    <property type="entry name" value="K_chnl_volt-dep_EAG/ELK/ERG"/>
</dbReference>
<dbReference type="SUPFAM" id="SSF81324">
    <property type="entry name" value="Voltage-gated potassium channels"/>
    <property type="match status" value="1"/>
</dbReference>
<feature type="transmembrane region" description="Helical" evidence="10">
    <location>
        <begin position="189"/>
        <end position="209"/>
    </location>
</feature>
<comment type="caution">
    <text evidence="12">The sequence shown here is derived from an EMBL/GenBank/DDBJ whole genome shotgun (WGS) entry which is preliminary data.</text>
</comment>
<proteinExistence type="predicted"/>
<dbReference type="InterPro" id="IPR018490">
    <property type="entry name" value="cNMP-bd_dom_sf"/>
</dbReference>
<keyword evidence="5" id="KW-0406">Ion transport</keyword>
<evidence type="ECO:0000256" key="9">
    <source>
        <dbReference type="SAM" id="MobiDB-lite"/>
    </source>
</evidence>
<dbReference type="AlphaFoldDB" id="A0A507DV70"/>
<evidence type="ECO:0000313" key="12">
    <source>
        <dbReference type="EMBL" id="TPX55371.1"/>
    </source>
</evidence>
<dbReference type="PANTHER" id="PTHR45638:SF19">
    <property type="entry name" value="CYCLIC NUCLEOTIDE-BINDING DOMAIN-CONTAINING PROTEIN"/>
    <property type="match status" value="1"/>
</dbReference>
<dbReference type="SMART" id="SM00100">
    <property type="entry name" value="cNMP"/>
    <property type="match status" value="1"/>
</dbReference>
<accession>A0A507DV70</accession>
<evidence type="ECO:0000256" key="7">
    <source>
        <dbReference type="ARBA" id="ARBA00023286"/>
    </source>
</evidence>
<evidence type="ECO:0000256" key="1">
    <source>
        <dbReference type="ARBA" id="ARBA00004141"/>
    </source>
</evidence>